<dbReference type="InterPro" id="IPR036618">
    <property type="entry name" value="PtsI_HPr-bd_sf"/>
</dbReference>
<comment type="cofactor">
    <cofactor evidence="2">
        <name>Mg(2+)</name>
        <dbReference type="ChEBI" id="CHEBI:18420"/>
    </cofactor>
</comment>
<dbReference type="InterPro" id="IPR003018">
    <property type="entry name" value="GAF"/>
</dbReference>
<dbReference type="Gene3D" id="1.10.274.10">
    <property type="entry name" value="PtsI, HPr-binding domain"/>
    <property type="match status" value="1"/>
</dbReference>
<evidence type="ECO:0000256" key="13">
    <source>
        <dbReference type="ARBA" id="ARBA00022842"/>
    </source>
</evidence>
<evidence type="ECO:0000256" key="10">
    <source>
        <dbReference type="ARBA" id="ARBA00022683"/>
    </source>
</evidence>
<dbReference type="SUPFAM" id="SSF55781">
    <property type="entry name" value="GAF domain-like"/>
    <property type="match status" value="1"/>
</dbReference>
<dbReference type="InterPro" id="IPR023151">
    <property type="entry name" value="PEP_util_CS"/>
</dbReference>
<dbReference type="InterPro" id="IPR015813">
    <property type="entry name" value="Pyrv/PenolPyrv_kinase-like_dom"/>
</dbReference>
<evidence type="ECO:0000256" key="7">
    <source>
        <dbReference type="ARBA" id="ARBA00022490"/>
    </source>
</evidence>
<dbReference type="SUPFAM" id="SSF52009">
    <property type="entry name" value="Phosphohistidine domain"/>
    <property type="match status" value="1"/>
</dbReference>
<evidence type="ECO:0000313" key="15">
    <source>
        <dbReference type="EMBL" id="GAB56859.1"/>
    </source>
</evidence>
<dbReference type="PROSITE" id="PS00742">
    <property type="entry name" value="PEP_ENZYMES_2"/>
    <property type="match status" value="1"/>
</dbReference>
<proteinExistence type="inferred from homology"/>
<dbReference type="Gene3D" id="3.30.450.40">
    <property type="match status" value="1"/>
</dbReference>
<reference evidence="15 16" key="1">
    <citation type="journal article" date="2012" name="J. Bacteriol.">
        <title>Genome sequence of proteorhodopsin-containing sea ice bacterium Glaciecola punicea ACAM 611T.</title>
        <authorList>
            <person name="Qin Q.-L."/>
            <person name="Xie B.-B."/>
            <person name="Shu Y.-L."/>
            <person name="Rong J.-C."/>
            <person name="Zhao D.-L."/>
            <person name="Zhang X.-Y."/>
            <person name="Chen X.-L."/>
            <person name="Zhou B.-C."/>
            <person name="Zhanga Y.-Z."/>
        </authorList>
    </citation>
    <scope>NUCLEOTIDE SEQUENCE [LARGE SCALE GENOMIC DNA]</scope>
    <source>
        <strain evidence="15 16">ACAM 611</strain>
    </source>
</reference>
<dbReference type="GO" id="GO:0005737">
    <property type="term" value="C:cytoplasm"/>
    <property type="evidence" value="ECO:0007669"/>
    <property type="project" value="UniProtKB-SubCell"/>
</dbReference>
<evidence type="ECO:0000256" key="4">
    <source>
        <dbReference type="ARBA" id="ARBA00007837"/>
    </source>
</evidence>
<dbReference type="eggNOG" id="COG3605">
    <property type="taxonomic scope" value="Bacteria"/>
</dbReference>
<comment type="catalytic activity">
    <reaction evidence="1">
        <text>L-histidyl-[protein] + phosphoenolpyruvate = N(pros)-phospho-L-histidyl-[protein] + pyruvate</text>
        <dbReference type="Rhea" id="RHEA:23880"/>
        <dbReference type="Rhea" id="RHEA-COMP:9745"/>
        <dbReference type="Rhea" id="RHEA-COMP:9746"/>
        <dbReference type="ChEBI" id="CHEBI:15361"/>
        <dbReference type="ChEBI" id="CHEBI:29979"/>
        <dbReference type="ChEBI" id="CHEBI:58702"/>
        <dbReference type="ChEBI" id="CHEBI:64837"/>
        <dbReference type="EC" id="2.7.3.9"/>
    </reaction>
</comment>
<dbReference type="InterPro" id="IPR050499">
    <property type="entry name" value="PEP-utilizing_PTS_enzyme"/>
</dbReference>
<dbReference type="PANTHER" id="PTHR46244">
    <property type="entry name" value="PHOSPHOENOLPYRUVATE-PROTEIN PHOSPHOTRANSFERASE"/>
    <property type="match status" value="1"/>
</dbReference>
<name>H5TET2_9ALTE</name>
<keyword evidence="8" id="KW-0762">Sugar transport</keyword>
<evidence type="ECO:0000313" key="16">
    <source>
        <dbReference type="Proteomes" id="UP000053586"/>
    </source>
</evidence>
<protein>
    <recommendedName>
        <fullName evidence="5">phosphoenolpyruvate--protein phosphotransferase</fullName>
        <ecNumber evidence="5">2.7.3.9</ecNumber>
    </recommendedName>
</protein>
<dbReference type="GO" id="GO:0046872">
    <property type="term" value="F:metal ion binding"/>
    <property type="evidence" value="ECO:0007669"/>
    <property type="project" value="UniProtKB-KW"/>
</dbReference>
<dbReference type="SUPFAM" id="SSF51621">
    <property type="entry name" value="Phosphoenolpyruvate/pyruvate domain"/>
    <property type="match status" value="1"/>
</dbReference>
<dbReference type="Gene3D" id="3.50.30.10">
    <property type="entry name" value="Phosphohistidine domain"/>
    <property type="match status" value="1"/>
</dbReference>
<dbReference type="PANTHER" id="PTHR46244:SF1">
    <property type="entry name" value="PHOSPHOENOLPYRUVATE-DEPENDENT PHOSPHOTRANSFERASE SYSTEM"/>
    <property type="match status" value="1"/>
</dbReference>
<dbReference type="Proteomes" id="UP000053586">
    <property type="component" value="Unassembled WGS sequence"/>
</dbReference>
<dbReference type="SUPFAM" id="SSF47831">
    <property type="entry name" value="Enzyme I of the PEP:sugar phosphotransferase system HPr-binding (sub)domain"/>
    <property type="match status" value="1"/>
</dbReference>
<keyword evidence="10" id="KW-0598">Phosphotransferase system</keyword>
<dbReference type="NCBIfam" id="TIGR01417">
    <property type="entry name" value="PTS_I_fam"/>
    <property type="match status" value="1"/>
</dbReference>
<evidence type="ECO:0000256" key="12">
    <source>
        <dbReference type="ARBA" id="ARBA00022777"/>
    </source>
</evidence>
<evidence type="ECO:0000256" key="8">
    <source>
        <dbReference type="ARBA" id="ARBA00022597"/>
    </source>
</evidence>
<comment type="similarity">
    <text evidence="4">Belongs to the PEP-utilizing enzyme family.</text>
</comment>
<keyword evidence="12" id="KW-0418">Kinase</keyword>
<comment type="subcellular location">
    <subcellularLocation>
        <location evidence="3">Cytoplasm</location>
    </subcellularLocation>
</comment>
<keyword evidence="6" id="KW-0813">Transport</keyword>
<feature type="domain" description="GAF" evidence="14">
    <location>
        <begin position="17"/>
        <end position="164"/>
    </location>
</feature>
<dbReference type="Pfam" id="PF02896">
    <property type="entry name" value="PEP-utilizers_C"/>
    <property type="match status" value="1"/>
</dbReference>
<dbReference type="AlphaFoldDB" id="H5TET2"/>
<dbReference type="GO" id="GO:0009401">
    <property type="term" value="P:phosphoenolpyruvate-dependent sugar phosphotransferase system"/>
    <property type="evidence" value="ECO:0007669"/>
    <property type="project" value="UniProtKB-KW"/>
</dbReference>
<dbReference type="EC" id="2.7.3.9" evidence="5"/>
<evidence type="ECO:0000256" key="9">
    <source>
        <dbReference type="ARBA" id="ARBA00022679"/>
    </source>
</evidence>
<evidence type="ECO:0000256" key="11">
    <source>
        <dbReference type="ARBA" id="ARBA00022723"/>
    </source>
</evidence>
<dbReference type="GO" id="GO:0008965">
    <property type="term" value="F:phosphoenolpyruvate-protein phosphotransferase activity"/>
    <property type="evidence" value="ECO:0007669"/>
    <property type="project" value="UniProtKB-EC"/>
</dbReference>
<dbReference type="GO" id="GO:0016301">
    <property type="term" value="F:kinase activity"/>
    <property type="evidence" value="ECO:0007669"/>
    <property type="project" value="UniProtKB-KW"/>
</dbReference>
<dbReference type="Pfam" id="PF00391">
    <property type="entry name" value="PEP-utilizers"/>
    <property type="match status" value="1"/>
</dbReference>
<organism evidence="15 16">
    <name type="scientific">Glaciecola punicea ACAM 611</name>
    <dbReference type="NCBI Taxonomy" id="1121923"/>
    <lineage>
        <taxon>Bacteria</taxon>
        <taxon>Pseudomonadati</taxon>
        <taxon>Pseudomonadota</taxon>
        <taxon>Gammaproteobacteria</taxon>
        <taxon>Alteromonadales</taxon>
        <taxon>Alteromonadaceae</taxon>
        <taxon>Glaciecola</taxon>
    </lineage>
</organism>
<dbReference type="InterPro" id="IPR006318">
    <property type="entry name" value="PTS_EI-like"/>
</dbReference>
<evidence type="ECO:0000256" key="2">
    <source>
        <dbReference type="ARBA" id="ARBA00001946"/>
    </source>
</evidence>
<dbReference type="RefSeq" id="WP_006007453.1">
    <property type="nucleotide sequence ID" value="NZ_BAET01000033.1"/>
</dbReference>
<keyword evidence="13" id="KW-0460">Magnesium</keyword>
<keyword evidence="11" id="KW-0479">Metal-binding</keyword>
<keyword evidence="16" id="KW-1185">Reference proteome</keyword>
<comment type="caution">
    <text evidence="15">The sequence shown here is derived from an EMBL/GenBank/DDBJ whole genome shotgun (WGS) entry which is preliminary data.</text>
</comment>
<dbReference type="Pfam" id="PF05524">
    <property type="entry name" value="PEP-utilisers_N"/>
    <property type="match status" value="1"/>
</dbReference>
<dbReference type="InterPro" id="IPR036637">
    <property type="entry name" value="Phosphohistidine_dom_sf"/>
</dbReference>
<dbReference type="SMART" id="SM00065">
    <property type="entry name" value="GAF"/>
    <property type="match status" value="1"/>
</dbReference>
<gene>
    <name evidence="15" type="primary">ptsP</name>
    <name evidence="15" type="ORF">GPUN_2745</name>
</gene>
<dbReference type="PRINTS" id="PR01736">
    <property type="entry name" value="PHPHTRNFRASE"/>
</dbReference>
<evidence type="ECO:0000256" key="1">
    <source>
        <dbReference type="ARBA" id="ARBA00000683"/>
    </source>
</evidence>
<evidence type="ECO:0000256" key="6">
    <source>
        <dbReference type="ARBA" id="ARBA00022448"/>
    </source>
</evidence>
<evidence type="ECO:0000259" key="14">
    <source>
        <dbReference type="SMART" id="SM00065"/>
    </source>
</evidence>
<dbReference type="EMBL" id="BAET01000033">
    <property type="protein sequence ID" value="GAB56859.1"/>
    <property type="molecule type" value="Genomic_DNA"/>
</dbReference>
<dbReference type="InterPro" id="IPR000121">
    <property type="entry name" value="PEP_util_C"/>
</dbReference>
<dbReference type="OrthoDB" id="9765468at2"/>
<dbReference type="Pfam" id="PF01590">
    <property type="entry name" value="GAF"/>
    <property type="match status" value="1"/>
</dbReference>
<accession>H5TET2</accession>
<dbReference type="Gene3D" id="3.20.20.60">
    <property type="entry name" value="Phosphoenolpyruvate-binding domains"/>
    <property type="match status" value="1"/>
</dbReference>
<evidence type="ECO:0000256" key="5">
    <source>
        <dbReference type="ARBA" id="ARBA00012232"/>
    </source>
</evidence>
<sequence>MLTALKQIIQEVGQIPDLQPALMRLVEMVKETMSVDSCSIYLTDYAKQELSLVATVGLDPEAVGKVKIGFYEGLIGLVGDREEPINIENAPQHPKFKHFPEVKEEKFHAFIGTPIIYQRKVLGVIAMQQESIRRFSEDEEAFLITLAAQIALEIVTAETLGNLNLDNKVLINESRVVNGIPGSPGLVIGRGVAYNAKHDLTQWVAKKSGDAKTQVSLYRSAVEITRAEVDRLSDQIKDNIPEDVSAIFQLYHQLLDANSLGREVEAKIHEGWDAASSLKLVVESYAAKFERMSDSYMRERAIDIIDLSNRILRNIVGDSNQQFLLNKDKPDHEKYILVAREISAPMLAEFPRHLLAGIISIKGSNNSHAAILARAMGVPAVMGLHKISLNILNDQELFLDGYSGEVVLNLNENNRADFQALIAQEEVLQSKVTAQADKPSITLDGKRISLLVNAGLSANVEMEQFLQGDGVGLYRTEIPFMMRERFPSEQEQYALYHRLLSAHPSKEITMRTLDVGGDKPLSYFPIVEDNPFLGWRGIRLTLDHPDIFLVQVRAMLRASIGLSNLHILLPMISCISEVVEAKRLIKQAFLEVKEDACDQGKLLSKPAVGVMLEVPAVIFQIEQLAQHVDFFSVGTNDLTQYLLAVDRNNPRVSSLYSSYHPSVLNALQQIVTKSNKANIPVTVCGELAGEPAGAVILLAMGYRKLSMNAHSLRKINWVLRNTDISHMQGFLNVLLRQDTQQDVISLINDYLETKQLAGLIRAGS</sequence>
<evidence type="ECO:0000256" key="3">
    <source>
        <dbReference type="ARBA" id="ARBA00004496"/>
    </source>
</evidence>
<dbReference type="InterPro" id="IPR040442">
    <property type="entry name" value="Pyrv_kinase-like_dom_sf"/>
</dbReference>
<keyword evidence="9 15" id="KW-0808">Transferase</keyword>
<dbReference type="NCBIfam" id="NF008283">
    <property type="entry name" value="PRK11061.1"/>
    <property type="match status" value="1"/>
</dbReference>
<dbReference type="InterPro" id="IPR029016">
    <property type="entry name" value="GAF-like_dom_sf"/>
</dbReference>
<dbReference type="STRING" id="56804.BAE46_02570"/>
<keyword evidence="7" id="KW-0963">Cytoplasm</keyword>
<dbReference type="InterPro" id="IPR008279">
    <property type="entry name" value="PEP-util_enz_mobile_dom"/>
</dbReference>
<reference evidence="15 16" key="2">
    <citation type="journal article" date="2017" name="Antonie Van Leeuwenhoek">
        <title>Rhizobium rhizosphaerae sp. nov., a novel species isolated from rice rhizosphere.</title>
        <authorList>
            <person name="Zhao J.J."/>
            <person name="Zhang J."/>
            <person name="Zhang R.J."/>
            <person name="Zhang C.W."/>
            <person name="Yin H.Q."/>
            <person name="Zhang X.X."/>
        </authorList>
    </citation>
    <scope>NUCLEOTIDE SEQUENCE [LARGE SCALE GENOMIC DNA]</scope>
    <source>
        <strain evidence="15 16">ACAM 611</strain>
    </source>
</reference>
<dbReference type="InterPro" id="IPR008731">
    <property type="entry name" value="PTS_EIN"/>
</dbReference>